<evidence type="ECO:0000313" key="2">
    <source>
        <dbReference type="EMBL" id="GFN84125.1"/>
    </source>
</evidence>
<gene>
    <name evidence="2" type="ORF">PoB_001063100</name>
</gene>
<dbReference type="EMBL" id="BLXT01001278">
    <property type="protein sequence ID" value="GFN84125.1"/>
    <property type="molecule type" value="Genomic_DNA"/>
</dbReference>
<comment type="caution">
    <text evidence="2">The sequence shown here is derived from an EMBL/GenBank/DDBJ whole genome shotgun (WGS) entry which is preliminary data.</text>
</comment>
<sequence length="147" mass="16868">MGGRAERILIDRLKPAQVDPTKPVQLQPPARRRRPPALPGQPSVIEMDDTRGNLWLKVTTDNSHHVRGGKCDCLCASSNSVQCLCWGEELWNQIKKIAQDIGWEWSQAKYLSYLDNRNSQYKTGGKRERITARADFKIARKKTKNYF</sequence>
<keyword evidence="3" id="KW-1185">Reference proteome</keyword>
<organism evidence="2 3">
    <name type="scientific">Plakobranchus ocellatus</name>
    <dbReference type="NCBI Taxonomy" id="259542"/>
    <lineage>
        <taxon>Eukaryota</taxon>
        <taxon>Metazoa</taxon>
        <taxon>Spiralia</taxon>
        <taxon>Lophotrochozoa</taxon>
        <taxon>Mollusca</taxon>
        <taxon>Gastropoda</taxon>
        <taxon>Heterobranchia</taxon>
        <taxon>Euthyneura</taxon>
        <taxon>Panpulmonata</taxon>
        <taxon>Sacoglossa</taxon>
        <taxon>Placobranchoidea</taxon>
        <taxon>Plakobranchidae</taxon>
        <taxon>Plakobranchus</taxon>
    </lineage>
</organism>
<reference evidence="2 3" key="1">
    <citation type="journal article" date="2021" name="Elife">
        <title>Chloroplast acquisition without the gene transfer in kleptoplastic sea slugs, Plakobranchus ocellatus.</title>
        <authorList>
            <person name="Maeda T."/>
            <person name="Takahashi S."/>
            <person name="Yoshida T."/>
            <person name="Shimamura S."/>
            <person name="Takaki Y."/>
            <person name="Nagai Y."/>
            <person name="Toyoda A."/>
            <person name="Suzuki Y."/>
            <person name="Arimoto A."/>
            <person name="Ishii H."/>
            <person name="Satoh N."/>
            <person name="Nishiyama T."/>
            <person name="Hasebe M."/>
            <person name="Maruyama T."/>
            <person name="Minagawa J."/>
            <person name="Obokata J."/>
            <person name="Shigenobu S."/>
        </authorList>
    </citation>
    <scope>NUCLEOTIDE SEQUENCE [LARGE SCALE GENOMIC DNA]</scope>
</reference>
<feature type="region of interest" description="Disordered" evidence="1">
    <location>
        <begin position="18"/>
        <end position="43"/>
    </location>
</feature>
<evidence type="ECO:0000313" key="3">
    <source>
        <dbReference type="Proteomes" id="UP000735302"/>
    </source>
</evidence>
<accession>A0AAV3YA43</accession>
<dbReference type="AlphaFoldDB" id="A0AAV3YA43"/>
<proteinExistence type="predicted"/>
<dbReference type="Proteomes" id="UP000735302">
    <property type="component" value="Unassembled WGS sequence"/>
</dbReference>
<name>A0AAV3YA43_9GAST</name>
<protein>
    <submittedName>
        <fullName evidence="2">Uncharacterized protein</fullName>
    </submittedName>
</protein>
<evidence type="ECO:0000256" key="1">
    <source>
        <dbReference type="SAM" id="MobiDB-lite"/>
    </source>
</evidence>